<keyword evidence="1" id="KW-0677">Repeat</keyword>
<dbReference type="Gene3D" id="2.60.40.10">
    <property type="entry name" value="Immunoglobulins"/>
    <property type="match status" value="2"/>
</dbReference>
<dbReference type="PANTHER" id="PTHR46708">
    <property type="entry name" value="TENASCIN"/>
    <property type="match status" value="1"/>
</dbReference>
<dbReference type="Pfam" id="PF00041">
    <property type="entry name" value="fn3"/>
    <property type="match status" value="2"/>
</dbReference>
<dbReference type="PROSITE" id="PS50853">
    <property type="entry name" value="FN3"/>
    <property type="match status" value="2"/>
</dbReference>
<dbReference type="Proteomes" id="UP001209878">
    <property type="component" value="Unassembled WGS sequence"/>
</dbReference>
<dbReference type="PANTHER" id="PTHR46708:SF2">
    <property type="entry name" value="FIBRONECTIN TYPE-III DOMAIN-CONTAINING PROTEIN"/>
    <property type="match status" value="1"/>
</dbReference>
<gene>
    <name evidence="4" type="ORF">NP493_1910g00007</name>
</gene>
<keyword evidence="2" id="KW-0812">Transmembrane</keyword>
<dbReference type="InterPro" id="IPR036116">
    <property type="entry name" value="FN3_sf"/>
</dbReference>
<feature type="transmembrane region" description="Helical" evidence="2">
    <location>
        <begin position="152"/>
        <end position="170"/>
    </location>
</feature>
<dbReference type="InterPro" id="IPR003961">
    <property type="entry name" value="FN3_dom"/>
</dbReference>
<accession>A0AAD9N6B9</accession>
<dbReference type="AlphaFoldDB" id="A0AAD9N6B9"/>
<evidence type="ECO:0000313" key="5">
    <source>
        <dbReference type="Proteomes" id="UP001209878"/>
    </source>
</evidence>
<dbReference type="SUPFAM" id="SSF49265">
    <property type="entry name" value="Fibronectin type III"/>
    <property type="match status" value="1"/>
</dbReference>
<feature type="domain" description="Fibronectin type-III" evidence="3">
    <location>
        <begin position="1"/>
        <end position="63"/>
    </location>
</feature>
<evidence type="ECO:0000313" key="4">
    <source>
        <dbReference type="EMBL" id="KAK2157103.1"/>
    </source>
</evidence>
<organism evidence="4 5">
    <name type="scientific">Ridgeia piscesae</name>
    <name type="common">Tubeworm</name>
    <dbReference type="NCBI Taxonomy" id="27915"/>
    <lineage>
        <taxon>Eukaryota</taxon>
        <taxon>Metazoa</taxon>
        <taxon>Spiralia</taxon>
        <taxon>Lophotrochozoa</taxon>
        <taxon>Annelida</taxon>
        <taxon>Polychaeta</taxon>
        <taxon>Sedentaria</taxon>
        <taxon>Canalipalpata</taxon>
        <taxon>Sabellida</taxon>
        <taxon>Siboglinidae</taxon>
        <taxon>Ridgeia</taxon>
    </lineage>
</organism>
<keyword evidence="2" id="KW-0472">Membrane</keyword>
<feature type="domain" description="Fibronectin type-III" evidence="3">
    <location>
        <begin position="64"/>
        <end position="152"/>
    </location>
</feature>
<sequence>MFTGYKVTVSDGDNVKTETPAKEATSVEFTGLTPGTEYIIIVVTLNDQDESSTLTDTVFTLPSSPSALEMETRTADALTVKWTAPNSEMFTGYKVTVAEGDNVKTKTPAKDVTSVVITELTAGTEYSVAVVTVNGQDESSILTGTYSTCEQYFVYVVTVYLLIALIYTCVY</sequence>
<dbReference type="InterPro" id="IPR013783">
    <property type="entry name" value="Ig-like_fold"/>
</dbReference>
<reference evidence="4" key="1">
    <citation type="journal article" date="2023" name="Mol. Biol. Evol.">
        <title>Third-Generation Sequencing Reveals the Adaptive Role of the Epigenome in Three Deep-Sea Polychaetes.</title>
        <authorList>
            <person name="Perez M."/>
            <person name="Aroh O."/>
            <person name="Sun Y."/>
            <person name="Lan Y."/>
            <person name="Juniper S.K."/>
            <person name="Young C.R."/>
            <person name="Angers B."/>
            <person name="Qian P.Y."/>
        </authorList>
    </citation>
    <scope>NUCLEOTIDE SEQUENCE</scope>
    <source>
        <strain evidence="4">R07B-5</strain>
    </source>
</reference>
<keyword evidence="5" id="KW-1185">Reference proteome</keyword>
<evidence type="ECO:0000256" key="1">
    <source>
        <dbReference type="ARBA" id="ARBA00022737"/>
    </source>
</evidence>
<dbReference type="EMBL" id="JAODUO010001909">
    <property type="protein sequence ID" value="KAK2157103.1"/>
    <property type="molecule type" value="Genomic_DNA"/>
</dbReference>
<dbReference type="InterPro" id="IPR050991">
    <property type="entry name" value="ECM_Regulatory_Proteins"/>
</dbReference>
<comment type="caution">
    <text evidence="4">The sequence shown here is derived from an EMBL/GenBank/DDBJ whole genome shotgun (WGS) entry which is preliminary data.</text>
</comment>
<proteinExistence type="predicted"/>
<keyword evidence="2" id="KW-1133">Transmembrane helix</keyword>
<evidence type="ECO:0000259" key="3">
    <source>
        <dbReference type="PROSITE" id="PS50853"/>
    </source>
</evidence>
<protein>
    <recommendedName>
        <fullName evidence="3">Fibronectin type-III domain-containing protein</fullName>
    </recommendedName>
</protein>
<name>A0AAD9N6B9_RIDPI</name>
<evidence type="ECO:0000256" key="2">
    <source>
        <dbReference type="SAM" id="Phobius"/>
    </source>
</evidence>
<dbReference type="SMART" id="SM00060">
    <property type="entry name" value="FN3"/>
    <property type="match status" value="1"/>
</dbReference>
<dbReference type="CDD" id="cd00063">
    <property type="entry name" value="FN3"/>
    <property type="match status" value="2"/>
</dbReference>